<sequence length="283" mass="30351">MEAWRKFPVGKSVPSIIESGDTALHDGDLVAAGNWYVHAWRLGSAEASEKLRSLAPRLEELLDDPASGPGASALLGGIHLILNLAIERAFSLLLSAAQADAPEAMHGLGFMLAEGMGVPTDRAAANEWFRRGAELGDGFCAYNMALAARDGLGVPQDRTQFLKYLRVAAVRGIPEACALLADQHNTQNEEEDAFKWYLVAARGGHVPAMWVVAARYEAGLGVAQDAVMAVRWLLEMMNRGNGDGFHEALRIARGMSAEDVRRAGEMAGRTEDAEAILSVVANT</sequence>
<dbReference type="AlphaFoldDB" id="L8PI78"/>
<protein>
    <recommendedName>
        <fullName evidence="3">Sel1 repeat family protein</fullName>
    </recommendedName>
</protein>
<dbReference type="Proteomes" id="UP000011205">
    <property type="component" value="Unassembled WGS sequence"/>
</dbReference>
<evidence type="ECO:0000313" key="2">
    <source>
        <dbReference type="Proteomes" id="UP000011205"/>
    </source>
</evidence>
<dbReference type="SUPFAM" id="SSF81901">
    <property type="entry name" value="HCP-like"/>
    <property type="match status" value="1"/>
</dbReference>
<dbReference type="PANTHER" id="PTHR11102:SF160">
    <property type="entry name" value="ERAD-ASSOCIATED E3 UBIQUITIN-PROTEIN LIGASE COMPONENT HRD3"/>
    <property type="match status" value="1"/>
</dbReference>
<dbReference type="EMBL" id="AMLP01000061">
    <property type="protein sequence ID" value="ELS57261.1"/>
    <property type="molecule type" value="Genomic_DNA"/>
</dbReference>
<dbReference type="PANTHER" id="PTHR11102">
    <property type="entry name" value="SEL-1-LIKE PROTEIN"/>
    <property type="match status" value="1"/>
</dbReference>
<evidence type="ECO:0008006" key="3">
    <source>
        <dbReference type="Google" id="ProtNLM"/>
    </source>
</evidence>
<dbReference type="InterPro" id="IPR006597">
    <property type="entry name" value="Sel1-like"/>
</dbReference>
<dbReference type="Gene3D" id="1.25.40.10">
    <property type="entry name" value="Tetratricopeptide repeat domain"/>
    <property type="match status" value="2"/>
</dbReference>
<evidence type="ECO:0000313" key="1">
    <source>
        <dbReference type="EMBL" id="ELS57261.1"/>
    </source>
</evidence>
<dbReference type="Pfam" id="PF08238">
    <property type="entry name" value="Sel1"/>
    <property type="match status" value="4"/>
</dbReference>
<dbReference type="InterPro" id="IPR011990">
    <property type="entry name" value="TPR-like_helical_dom_sf"/>
</dbReference>
<reference evidence="1 2" key="1">
    <citation type="journal article" date="2013" name="Genome Announc.">
        <title>Draft Genome Sequence of Streptomyces viridochromogenes Strain Tu57, Producer of Avilamycin.</title>
        <authorList>
            <person name="Gruning B.A."/>
            <person name="Erxleben A."/>
            <person name="Hahnlein A."/>
            <person name="Gunther S."/>
        </authorList>
    </citation>
    <scope>NUCLEOTIDE SEQUENCE [LARGE SCALE GENOMIC DNA]</scope>
    <source>
        <strain evidence="1 2">Tue57</strain>
    </source>
</reference>
<name>L8PI78_STRVR</name>
<comment type="caution">
    <text evidence="1">The sequence shown here is derived from an EMBL/GenBank/DDBJ whole genome shotgun (WGS) entry which is preliminary data.</text>
</comment>
<gene>
    <name evidence="1" type="ORF">STVIR_1702</name>
</gene>
<dbReference type="InterPro" id="IPR050767">
    <property type="entry name" value="Sel1_AlgK"/>
</dbReference>
<dbReference type="SMART" id="SM00671">
    <property type="entry name" value="SEL1"/>
    <property type="match status" value="4"/>
</dbReference>
<accession>L8PI78</accession>
<proteinExistence type="predicted"/>
<dbReference type="PATRIC" id="fig|1160705.3.peg.1698"/>
<organism evidence="1 2">
    <name type="scientific">Streptomyces viridochromogenes Tue57</name>
    <dbReference type="NCBI Taxonomy" id="1160705"/>
    <lineage>
        <taxon>Bacteria</taxon>
        <taxon>Bacillati</taxon>
        <taxon>Actinomycetota</taxon>
        <taxon>Actinomycetes</taxon>
        <taxon>Kitasatosporales</taxon>
        <taxon>Streptomycetaceae</taxon>
        <taxon>Streptomyces</taxon>
    </lineage>
</organism>
<dbReference type="RefSeq" id="WP_003997047.1">
    <property type="nucleotide sequence ID" value="NZ_AMLP01000061.1"/>
</dbReference>